<organism evidence="2 3">
    <name type="scientific">Ficus carica</name>
    <name type="common">Common fig</name>
    <dbReference type="NCBI Taxonomy" id="3494"/>
    <lineage>
        <taxon>Eukaryota</taxon>
        <taxon>Viridiplantae</taxon>
        <taxon>Streptophyta</taxon>
        <taxon>Embryophyta</taxon>
        <taxon>Tracheophyta</taxon>
        <taxon>Spermatophyta</taxon>
        <taxon>Magnoliopsida</taxon>
        <taxon>eudicotyledons</taxon>
        <taxon>Gunneridae</taxon>
        <taxon>Pentapetalae</taxon>
        <taxon>rosids</taxon>
        <taxon>fabids</taxon>
        <taxon>Rosales</taxon>
        <taxon>Moraceae</taxon>
        <taxon>Ficeae</taxon>
        <taxon>Ficus</taxon>
    </lineage>
</organism>
<name>A0AA87YWZ8_FICCA</name>
<keyword evidence="1" id="KW-1133">Transmembrane helix</keyword>
<protein>
    <submittedName>
        <fullName evidence="2">Uncharacterized protein</fullName>
    </submittedName>
</protein>
<comment type="caution">
    <text evidence="2">The sequence shown here is derived from an EMBL/GenBank/DDBJ whole genome shotgun (WGS) entry which is preliminary data.</text>
</comment>
<dbReference type="EMBL" id="BTGU01001531">
    <property type="protein sequence ID" value="GMN24948.1"/>
    <property type="molecule type" value="Genomic_DNA"/>
</dbReference>
<evidence type="ECO:0000256" key="1">
    <source>
        <dbReference type="SAM" id="Phobius"/>
    </source>
</evidence>
<gene>
    <name evidence="2" type="ORF">TIFTF001_040643</name>
</gene>
<proteinExistence type="predicted"/>
<sequence length="110" mass="11308">MAVDGDGLEIFDDGLKILLVAVLGVLSVAALGLSSSLPPTLLSLFIPSSPSISPLLLPLPLPLPLPSLSPSLPPSIPPSPPHSLSLYLARSHPPSFSLGHQVAGHETFPI</sequence>
<keyword evidence="3" id="KW-1185">Reference proteome</keyword>
<keyword evidence="1" id="KW-0812">Transmembrane</keyword>
<reference evidence="2" key="1">
    <citation type="submission" date="2023-07" db="EMBL/GenBank/DDBJ databases">
        <title>draft genome sequence of fig (Ficus carica).</title>
        <authorList>
            <person name="Takahashi T."/>
            <person name="Nishimura K."/>
        </authorList>
    </citation>
    <scope>NUCLEOTIDE SEQUENCE</scope>
</reference>
<evidence type="ECO:0000313" key="3">
    <source>
        <dbReference type="Proteomes" id="UP001187192"/>
    </source>
</evidence>
<accession>A0AA87YWZ8</accession>
<evidence type="ECO:0000313" key="2">
    <source>
        <dbReference type="EMBL" id="GMN24948.1"/>
    </source>
</evidence>
<dbReference type="Proteomes" id="UP001187192">
    <property type="component" value="Unassembled WGS sequence"/>
</dbReference>
<dbReference type="AlphaFoldDB" id="A0AA87YWZ8"/>
<keyword evidence="1" id="KW-0472">Membrane</keyword>
<feature type="transmembrane region" description="Helical" evidence="1">
    <location>
        <begin position="15"/>
        <end position="34"/>
    </location>
</feature>